<keyword evidence="2 5" id="KW-0812">Transmembrane</keyword>
<dbReference type="Proteomes" id="UP000030013">
    <property type="component" value="Unassembled WGS sequence"/>
</dbReference>
<evidence type="ECO:0000256" key="2">
    <source>
        <dbReference type="ARBA" id="ARBA00022692"/>
    </source>
</evidence>
<feature type="transmembrane region" description="Helical" evidence="5">
    <location>
        <begin position="145"/>
        <end position="161"/>
    </location>
</feature>
<evidence type="ECO:0000256" key="5">
    <source>
        <dbReference type="SAM" id="Phobius"/>
    </source>
</evidence>
<feature type="transmembrane region" description="Helical" evidence="5">
    <location>
        <begin position="74"/>
        <end position="94"/>
    </location>
</feature>
<feature type="transmembrane region" description="Helical" evidence="5">
    <location>
        <begin position="19"/>
        <end position="37"/>
    </location>
</feature>
<evidence type="ECO:0000256" key="1">
    <source>
        <dbReference type="ARBA" id="ARBA00004141"/>
    </source>
</evidence>
<feature type="transmembrane region" description="Helical" evidence="5">
    <location>
        <begin position="119"/>
        <end position="138"/>
    </location>
</feature>
<evidence type="ECO:0000313" key="8">
    <source>
        <dbReference type="Proteomes" id="UP000030013"/>
    </source>
</evidence>
<dbReference type="AlphaFoldDB" id="A0A0A0K069"/>
<comment type="caution">
    <text evidence="7">The sequence shown here is derived from an EMBL/GenBank/DDBJ whole genome shotgun (WGS) entry which is preliminary data.</text>
</comment>
<organism evidence="7 8">
    <name type="scientific">Knoellia aerolata DSM 18566</name>
    <dbReference type="NCBI Taxonomy" id="1385519"/>
    <lineage>
        <taxon>Bacteria</taxon>
        <taxon>Bacillati</taxon>
        <taxon>Actinomycetota</taxon>
        <taxon>Actinomycetes</taxon>
        <taxon>Micrococcales</taxon>
        <taxon>Intrasporangiaceae</taxon>
        <taxon>Knoellia</taxon>
    </lineage>
</organism>
<evidence type="ECO:0000313" key="7">
    <source>
        <dbReference type="EMBL" id="KGN42389.1"/>
    </source>
</evidence>
<dbReference type="GO" id="GO:0016020">
    <property type="term" value="C:membrane"/>
    <property type="evidence" value="ECO:0007669"/>
    <property type="project" value="UniProtKB-SubCell"/>
</dbReference>
<feature type="domain" description="O-antigen ligase-related" evidence="6">
    <location>
        <begin position="154"/>
        <end position="284"/>
    </location>
</feature>
<dbReference type="PANTHER" id="PTHR37422">
    <property type="entry name" value="TEICHURONIC ACID BIOSYNTHESIS PROTEIN TUAE"/>
    <property type="match status" value="1"/>
</dbReference>
<dbReference type="Pfam" id="PF04932">
    <property type="entry name" value="Wzy_C"/>
    <property type="match status" value="1"/>
</dbReference>
<dbReference type="EMBL" id="AVPL01000005">
    <property type="protein sequence ID" value="KGN42389.1"/>
    <property type="molecule type" value="Genomic_DNA"/>
</dbReference>
<feature type="transmembrane region" description="Helical" evidence="5">
    <location>
        <begin position="43"/>
        <end position="62"/>
    </location>
</feature>
<sequence length="371" mass="38670">MGVALVSAVTKGRTLAGPLLLPVSLWVLWTGVGTVFADQVGPAMSGFKVVLGAAVVILLTQSAVKERPEAGRRLVLAVSVGSVIVSAMVLLAVADNPGSFANSAGAKEQSDLSFGGSNYLAALIVLGLSATAGSFLVTRGGTRKLLLLGVPVQLLAVVATGSRGQTAALGVVWVAVVWISIRASRRAAVVTIGGLLVSGGVALFTLGDWLIQIWQPALAGGARNYSTAQARFDIWATAIETFRANPVIGVGLRNFEWRGDFAYAHNWVLQLMAETGLVGLGVFVLIVVRARAITPPASRPMLHMVLVVAAASGSLEPTILTRDYDYLFWIIVVAVAHGALTASERLPESSTILARRGKLATQRPMSVSVGS</sequence>
<name>A0A0A0K069_9MICO</name>
<accession>A0A0A0K069</accession>
<evidence type="ECO:0000256" key="4">
    <source>
        <dbReference type="ARBA" id="ARBA00023136"/>
    </source>
</evidence>
<dbReference type="InterPro" id="IPR007016">
    <property type="entry name" value="O-antigen_ligase-rel_domated"/>
</dbReference>
<protein>
    <recommendedName>
        <fullName evidence="6">O-antigen ligase-related domain-containing protein</fullName>
    </recommendedName>
</protein>
<keyword evidence="4 5" id="KW-0472">Membrane</keyword>
<feature type="transmembrane region" description="Helical" evidence="5">
    <location>
        <begin position="190"/>
        <end position="211"/>
    </location>
</feature>
<dbReference type="STRING" id="1385519.N801_17155"/>
<proteinExistence type="predicted"/>
<dbReference type="PANTHER" id="PTHR37422:SF13">
    <property type="entry name" value="LIPOPOLYSACCHARIDE BIOSYNTHESIS PROTEIN PA4999-RELATED"/>
    <property type="match status" value="1"/>
</dbReference>
<feature type="transmembrane region" description="Helical" evidence="5">
    <location>
        <begin position="167"/>
        <end position="183"/>
    </location>
</feature>
<keyword evidence="3 5" id="KW-1133">Transmembrane helix</keyword>
<comment type="subcellular location">
    <subcellularLocation>
        <location evidence="1">Membrane</location>
        <topology evidence="1">Multi-pass membrane protein</topology>
    </subcellularLocation>
</comment>
<reference evidence="7 8" key="1">
    <citation type="submission" date="2013-08" db="EMBL/GenBank/DDBJ databases">
        <title>The genome sequence of Knoellia aerolata.</title>
        <authorList>
            <person name="Zhu W."/>
            <person name="Wang G."/>
        </authorList>
    </citation>
    <scope>NUCLEOTIDE SEQUENCE [LARGE SCALE GENOMIC DNA]</scope>
    <source>
        <strain evidence="7 8">DSM 18566</strain>
    </source>
</reference>
<evidence type="ECO:0000256" key="3">
    <source>
        <dbReference type="ARBA" id="ARBA00022989"/>
    </source>
</evidence>
<feature type="transmembrane region" description="Helical" evidence="5">
    <location>
        <begin position="267"/>
        <end position="288"/>
    </location>
</feature>
<keyword evidence="8" id="KW-1185">Reference proteome</keyword>
<evidence type="ECO:0000259" key="6">
    <source>
        <dbReference type="Pfam" id="PF04932"/>
    </source>
</evidence>
<dbReference type="InterPro" id="IPR051533">
    <property type="entry name" value="WaaL-like"/>
</dbReference>
<gene>
    <name evidence="7" type="ORF">N801_17155</name>
</gene>